<comment type="caution">
    <text evidence="2">The sequence shown here is derived from an EMBL/GenBank/DDBJ whole genome shotgun (WGS) entry which is preliminary data.</text>
</comment>
<name>A0ABQ8G4K8_9PEZI</name>
<evidence type="ECO:0000256" key="1">
    <source>
        <dbReference type="SAM" id="MobiDB-lite"/>
    </source>
</evidence>
<gene>
    <name evidence="2" type="ORF">B0J12DRAFT_181962</name>
</gene>
<protein>
    <submittedName>
        <fullName evidence="2">Uncharacterized protein</fullName>
    </submittedName>
</protein>
<accession>A0ABQ8G4K8</accession>
<keyword evidence="3" id="KW-1185">Reference proteome</keyword>
<feature type="compositionally biased region" description="Polar residues" evidence="1">
    <location>
        <begin position="240"/>
        <end position="252"/>
    </location>
</feature>
<feature type="compositionally biased region" description="Low complexity" evidence="1">
    <location>
        <begin position="255"/>
        <end position="272"/>
    </location>
</feature>
<feature type="region of interest" description="Disordered" evidence="1">
    <location>
        <begin position="149"/>
        <end position="168"/>
    </location>
</feature>
<proteinExistence type="predicted"/>
<dbReference type="EMBL" id="JAGTJR010000020">
    <property type="protein sequence ID" value="KAH7044555.1"/>
    <property type="molecule type" value="Genomic_DNA"/>
</dbReference>
<sequence>MPRWSFERAEQQEVPHMKQGSSTAQKSREKKKKKKKKKKKRIHSTTCSCKAQVSSCADGIAGLSFFPAAPTPNDSHGRLFFGARQKEKNIRTNGRCRELRMRRVEGKEEGAWAAVRGADRRLDKAHKPSRAKYVERTTGEDVRISSRQLPVGTASGRAGRKTRASGLRTSADPRSVEVLFSWLADGAAAAVRPLAFICCDAPSRGTEPPPANHLPLSAGGDLRTGASVAFASLASPQLFRPSSSSTGRNASRPTLAAHAPASLSLSFSLSTR</sequence>
<feature type="region of interest" description="Disordered" evidence="1">
    <location>
        <begin position="239"/>
        <end position="272"/>
    </location>
</feature>
<evidence type="ECO:0000313" key="3">
    <source>
        <dbReference type="Proteomes" id="UP000774617"/>
    </source>
</evidence>
<reference evidence="2 3" key="1">
    <citation type="journal article" date="2021" name="Nat. Commun.">
        <title>Genetic determinants of endophytism in the Arabidopsis root mycobiome.</title>
        <authorList>
            <person name="Mesny F."/>
            <person name="Miyauchi S."/>
            <person name="Thiergart T."/>
            <person name="Pickel B."/>
            <person name="Atanasova L."/>
            <person name="Karlsson M."/>
            <person name="Huettel B."/>
            <person name="Barry K.W."/>
            <person name="Haridas S."/>
            <person name="Chen C."/>
            <person name="Bauer D."/>
            <person name="Andreopoulos W."/>
            <person name="Pangilinan J."/>
            <person name="LaButti K."/>
            <person name="Riley R."/>
            <person name="Lipzen A."/>
            <person name="Clum A."/>
            <person name="Drula E."/>
            <person name="Henrissat B."/>
            <person name="Kohler A."/>
            <person name="Grigoriev I.V."/>
            <person name="Martin F.M."/>
            <person name="Hacquard S."/>
        </authorList>
    </citation>
    <scope>NUCLEOTIDE SEQUENCE [LARGE SCALE GENOMIC DNA]</scope>
    <source>
        <strain evidence="2 3">MPI-SDFR-AT-0080</strain>
    </source>
</reference>
<feature type="compositionally biased region" description="Basic and acidic residues" evidence="1">
    <location>
        <begin position="1"/>
        <end position="16"/>
    </location>
</feature>
<organism evidence="2 3">
    <name type="scientific">Macrophomina phaseolina</name>
    <dbReference type="NCBI Taxonomy" id="35725"/>
    <lineage>
        <taxon>Eukaryota</taxon>
        <taxon>Fungi</taxon>
        <taxon>Dikarya</taxon>
        <taxon>Ascomycota</taxon>
        <taxon>Pezizomycotina</taxon>
        <taxon>Dothideomycetes</taxon>
        <taxon>Dothideomycetes incertae sedis</taxon>
        <taxon>Botryosphaeriales</taxon>
        <taxon>Botryosphaeriaceae</taxon>
        <taxon>Macrophomina</taxon>
    </lineage>
</organism>
<evidence type="ECO:0000313" key="2">
    <source>
        <dbReference type="EMBL" id="KAH7044555.1"/>
    </source>
</evidence>
<feature type="region of interest" description="Disordered" evidence="1">
    <location>
        <begin position="1"/>
        <end position="46"/>
    </location>
</feature>
<dbReference type="Proteomes" id="UP000774617">
    <property type="component" value="Unassembled WGS sequence"/>
</dbReference>
<feature type="compositionally biased region" description="Basic residues" evidence="1">
    <location>
        <begin position="28"/>
        <end position="43"/>
    </location>
</feature>